<feature type="compositionally biased region" description="Basic and acidic residues" evidence="1">
    <location>
        <begin position="351"/>
        <end position="366"/>
    </location>
</feature>
<feature type="region of interest" description="Disordered" evidence="1">
    <location>
        <begin position="31"/>
        <end position="59"/>
    </location>
</feature>
<dbReference type="AlphaFoldDB" id="A0AAW6E7X4"/>
<feature type="compositionally biased region" description="Acidic residues" evidence="1">
    <location>
        <begin position="367"/>
        <end position="403"/>
    </location>
</feature>
<keyword evidence="2" id="KW-0472">Membrane</keyword>
<gene>
    <name evidence="4" type="ORF">PNU62_09540</name>
</gene>
<keyword evidence="2" id="KW-0812">Transmembrane</keyword>
<keyword evidence="3" id="KW-0732">Signal</keyword>
<dbReference type="RefSeq" id="WP_195388729.1">
    <property type="nucleotide sequence ID" value="NZ_JADNGL010000013.1"/>
</dbReference>
<dbReference type="EMBL" id="JAQMLV010000012">
    <property type="protein sequence ID" value="MDB8745258.1"/>
    <property type="molecule type" value="Genomic_DNA"/>
</dbReference>
<name>A0AAW6E7X4_9FIRM</name>
<dbReference type="GO" id="GO:0030246">
    <property type="term" value="F:carbohydrate binding"/>
    <property type="evidence" value="ECO:0007669"/>
    <property type="project" value="InterPro"/>
</dbReference>
<evidence type="ECO:0000313" key="4">
    <source>
        <dbReference type="EMBL" id="MDB8745258.1"/>
    </source>
</evidence>
<dbReference type="Proteomes" id="UP001211015">
    <property type="component" value="Unassembled WGS sequence"/>
</dbReference>
<feature type="chain" id="PRO_5043745128" description="Cohesin domain-containing protein" evidence="3">
    <location>
        <begin position="24"/>
        <end position="403"/>
    </location>
</feature>
<dbReference type="SUPFAM" id="SSF49384">
    <property type="entry name" value="Carbohydrate-binding domain"/>
    <property type="match status" value="1"/>
</dbReference>
<keyword evidence="2" id="KW-1133">Transmembrane helix</keyword>
<evidence type="ECO:0000256" key="2">
    <source>
        <dbReference type="SAM" id="Phobius"/>
    </source>
</evidence>
<protein>
    <recommendedName>
        <fullName evidence="6">Cohesin domain-containing protein</fullName>
    </recommendedName>
</protein>
<sequence>MDFKKVTVGFFAAVMAMTSVCFADPETPVTTDVPATDPVPKTTTTAQPQWENTETTTTTTAQTWETTTWGTTTSYSYVPDTPTSTPTVVKLVVSEVKDKKFTAKINIQCDHLISNASISVGYDDSLVEFEKCETNDKAGGMAVDNAFAGKFVYNYVNADGTDFDGDYATLHFKVADEKLTSTVLYLTVNSLDDENLNAISNQVENGIVKYQDAADVQQDDSDYIEIDVDYSKYPIAPEDIGLTDVDSVTVANGEVLIFEDGKFQTLSTGETKIDIVYKDGSVGHFKIVIKEPEAVKLESSEAEATSKAASPVSEEKSGSSMGIIIGVVCVLCLALIAAEYLMIVKNKTVGDNKSANKDNDKDIHDTDENDDTNLSEPDEPDENEEQEENDNTDDTDTDKETEE</sequence>
<proteinExistence type="predicted"/>
<evidence type="ECO:0000256" key="3">
    <source>
        <dbReference type="SAM" id="SignalP"/>
    </source>
</evidence>
<organism evidence="4 5">
    <name type="scientific">Ruminococcus bicirculans</name>
    <name type="common">ex Wegman et al. 2014</name>
    <dbReference type="NCBI Taxonomy" id="1160721"/>
    <lineage>
        <taxon>Bacteria</taxon>
        <taxon>Bacillati</taxon>
        <taxon>Bacillota</taxon>
        <taxon>Clostridia</taxon>
        <taxon>Eubacteriales</taxon>
        <taxon>Oscillospiraceae</taxon>
        <taxon>Ruminococcus</taxon>
    </lineage>
</organism>
<accession>A0AAW6E7X4</accession>
<evidence type="ECO:0008006" key="6">
    <source>
        <dbReference type="Google" id="ProtNLM"/>
    </source>
</evidence>
<feature type="signal peptide" evidence="3">
    <location>
        <begin position="1"/>
        <end position="23"/>
    </location>
</feature>
<evidence type="ECO:0000256" key="1">
    <source>
        <dbReference type="SAM" id="MobiDB-lite"/>
    </source>
</evidence>
<dbReference type="Gene3D" id="2.60.40.680">
    <property type="match status" value="1"/>
</dbReference>
<comment type="caution">
    <text evidence="4">The sequence shown here is derived from an EMBL/GenBank/DDBJ whole genome shotgun (WGS) entry which is preliminary data.</text>
</comment>
<reference evidence="4" key="1">
    <citation type="submission" date="2023-01" db="EMBL/GenBank/DDBJ databases">
        <title>Human gut microbiome strain richness.</title>
        <authorList>
            <person name="Chen-Liaw A."/>
        </authorList>
    </citation>
    <scope>NUCLEOTIDE SEQUENCE</scope>
    <source>
        <strain evidence="4">1001275st1_F4_1001275B_160808</strain>
    </source>
</reference>
<feature type="region of interest" description="Disordered" evidence="1">
    <location>
        <begin position="351"/>
        <end position="403"/>
    </location>
</feature>
<feature type="transmembrane region" description="Helical" evidence="2">
    <location>
        <begin position="321"/>
        <end position="343"/>
    </location>
</feature>
<evidence type="ECO:0000313" key="5">
    <source>
        <dbReference type="Proteomes" id="UP001211015"/>
    </source>
</evidence>
<dbReference type="InterPro" id="IPR008965">
    <property type="entry name" value="CBM2/CBM3_carb-bd_dom_sf"/>
</dbReference>